<protein>
    <submittedName>
        <fullName evidence="2">Uncharacterized protein</fullName>
    </submittedName>
</protein>
<reference evidence="2" key="1">
    <citation type="journal article" date="2023" name="G3 (Bethesda)">
        <title>A reference genome for the long-term kleptoplast-retaining sea slug Elysia crispata morphotype clarki.</title>
        <authorList>
            <person name="Eastman K.E."/>
            <person name="Pendleton A.L."/>
            <person name="Shaikh M.A."/>
            <person name="Suttiyut T."/>
            <person name="Ogas R."/>
            <person name="Tomko P."/>
            <person name="Gavelis G."/>
            <person name="Widhalm J.R."/>
            <person name="Wisecaver J.H."/>
        </authorList>
    </citation>
    <scope>NUCLEOTIDE SEQUENCE</scope>
    <source>
        <strain evidence="2">ECLA1</strain>
    </source>
</reference>
<comment type="caution">
    <text evidence="2">The sequence shown here is derived from an EMBL/GenBank/DDBJ whole genome shotgun (WGS) entry which is preliminary data.</text>
</comment>
<evidence type="ECO:0000313" key="2">
    <source>
        <dbReference type="EMBL" id="KAK3698245.1"/>
    </source>
</evidence>
<evidence type="ECO:0000313" key="3">
    <source>
        <dbReference type="Proteomes" id="UP001283361"/>
    </source>
</evidence>
<proteinExistence type="predicted"/>
<evidence type="ECO:0000256" key="1">
    <source>
        <dbReference type="SAM" id="MobiDB-lite"/>
    </source>
</evidence>
<accession>A0AAE0XN92</accession>
<dbReference type="AlphaFoldDB" id="A0AAE0XN92"/>
<dbReference type="Proteomes" id="UP001283361">
    <property type="component" value="Unassembled WGS sequence"/>
</dbReference>
<organism evidence="2 3">
    <name type="scientific">Elysia crispata</name>
    <name type="common">lettuce slug</name>
    <dbReference type="NCBI Taxonomy" id="231223"/>
    <lineage>
        <taxon>Eukaryota</taxon>
        <taxon>Metazoa</taxon>
        <taxon>Spiralia</taxon>
        <taxon>Lophotrochozoa</taxon>
        <taxon>Mollusca</taxon>
        <taxon>Gastropoda</taxon>
        <taxon>Heterobranchia</taxon>
        <taxon>Euthyneura</taxon>
        <taxon>Panpulmonata</taxon>
        <taxon>Sacoglossa</taxon>
        <taxon>Placobranchoidea</taxon>
        <taxon>Plakobranchidae</taxon>
        <taxon>Elysia</taxon>
    </lineage>
</organism>
<keyword evidence="3" id="KW-1185">Reference proteome</keyword>
<dbReference type="EMBL" id="JAWDGP010007980">
    <property type="protein sequence ID" value="KAK3698245.1"/>
    <property type="molecule type" value="Genomic_DNA"/>
</dbReference>
<sequence length="114" mass="13048">MRGREIEKENKKIRIRFSQSTAVSVLRSLITQGAARFIQPACSDRGERFFFPDARCHNGFPGDLAYSHVGRLQSGHHKLYRRGSYRRSAHDNSSHTSGHSVCLRKSRGHVQLRK</sequence>
<gene>
    <name evidence="2" type="ORF">RRG08_026343</name>
</gene>
<name>A0AAE0XN92_9GAST</name>
<feature type="region of interest" description="Disordered" evidence="1">
    <location>
        <begin position="82"/>
        <end position="107"/>
    </location>
</feature>